<evidence type="ECO:0000313" key="2">
    <source>
        <dbReference type="RefSeq" id="XP_016670010.1"/>
    </source>
</evidence>
<organism evidence="1 2">
    <name type="scientific">Gossypium hirsutum</name>
    <name type="common">Upland cotton</name>
    <name type="synonym">Gossypium mexicanum</name>
    <dbReference type="NCBI Taxonomy" id="3635"/>
    <lineage>
        <taxon>Eukaryota</taxon>
        <taxon>Viridiplantae</taxon>
        <taxon>Streptophyta</taxon>
        <taxon>Embryophyta</taxon>
        <taxon>Tracheophyta</taxon>
        <taxon>Spermatophyta</taxon>
        <taxon>Magnoliopsida</taxon>
        <taxon>eudicotyledons</taxon>
        <taxon>Gunneridae</taxon>
        <taxon>Pentapetalae</taxon>
        <taxon>rosids</taxon>
        <taxon>malvids</taxon>
        <taxon>Malvales</taxon>
        <taxon>Malvaceae</taxon>
        <taxon>Malvoideae</taxon>
        <taxon>Gossypium</taxon>
    </lineage>
</organism>
<dbReference type="STRING" id="3635.A0A1U8HVG2"/>
<reference evidence="2" key="2">
    <citation type="submission" date="2025-08" db="UniProtKB">
        <authorList>
            <consortium name="RefSeq"/>
        </authorList>
    </citation>
    <scope>IDENTIFICATION</scope>
</reference>
<name>A0A1U8HVG2_GOSHI</name>
<evidence type="ECO:0000313" key="1">
    <source>
        <dbReference type="Proteomes" id="UP000818029"/>
    </source>
</evidence>
<dbReference type="GO" id="GO:0003676">
    <property type="term" value="F:nucleic acid binding"/>
    <property type="evidence" value="ECO:0007669"/>
    <property type="project" value="InterPro"/>
</dbReference>
<dbReference type="RefSeq" id="XP_016670010.1">
    <property type="nucleotide sequence ID" value="XM_016814521.1"/>
</dbReference>
<dbReference type="KEGG" id="ghi:107889994"/>
<accession>A0A1U8HVG2</accession>
<dbReference type="Gene3D" id="3.30.70.270">
    <property type="match status" value="1"/>
</dbReference>
<proteinExistence type="predicted"/>
<dbReference type="PANTHER" id="PTHR24559:SF447">
    <property type="entry name" value="RNA-DIRECTED DNA POLYMERASE HOMOLOG"/>
    <property type="match status" value="1"/>
</dbReference>
<dbReference type="AlphaFoldDB" id="A0A1U8HVG2"/>
<dbReference type="SUPFAM" id="SSF56672">
    <property type="entry name" value="DNA/RNA polymerases"/>
    <property type="match status" value="1"/>
</dbReference>
<dbReference type="PANTHER" id="PTHR24559">
    <property type="entry name" value="TRANSPOSON TY3-I GAG-POL POLYPROTEIN"/>
    <property type="match status" value="1"/>
</dbReference>
<reference evidence="1" key="1">
    <citation type="journal article" date="2020" name="Nat. Genet.">
        <title>Genomic diversifications of five Gossypium allopolyploid species and their impact on cotton improvement.</title>
        <authorList>
            <person name="Chen Z.J."/>
            <person name="Sreedasyam A."/>
            <person name="Ando A."/>
            <person name="Song Q."/>
            <person name="De Santiago L.M."/>
            <person name="Hulse-Kemp A.M."/>
            <person name="Ding M."/>
            <person name="Ye W."/>
            <person name="Kirkbride R.C."/>
            <person name="Jenkins J."/>
            <person name="Plott C."/>
            <person name="Lovell J."/>
            <person name="Lin Y.M."/>
            <person name="Vaughn R."/>
            <person name="Liu B."/>
            <person name="Simpson S."/>
            <person name="Scheffler B.E."/>
            <person name="Wen L."/>
            <person name="Saski C.A."/>
            <person name="Grover C.E."/>
            <person name="Hu G."/>
            <person name="Conover J.L."/>
            <person name="Carlson J.W."/>
            <person name="Shu S."/>
            <person name="Boston L.B."/>
            <person name="Williams M."/>
            <person name="Peterson D.G."/>
            <person name="McGee K."/>
            <person name="Jones D.C."/>
            <person name="Wendel J.F."/>
            <person name="Stelly D.M."/>
            <person name="Grimwood J."/>
            <person name="Schmutz J."/>
        </authorList>
    </citation>
    <scope>NUCLEOTIDE SEQUENCE [LARGE SCALE GENOMIC DNA]</scope>
    <source>
        <strain evidence="1">cv. TM-1</strain>
    </source>
</reference>
<dbReference type="Proteomes" id="UP000818029">
    <property type="component" value="Chromosome A09"/>
</dbReference>
<dbReference type="InterPro" id="IPR043128">
    <property type="entry name" value="Rev_trsase/Diguanyl_cyclase"/>
</dbReference>
<dbReference type="InterPro" id="IPR036397">
    <property type="entry name" value="RNaseH_sf"/>
</dbReference>
<keyword evidence="1" id="KW-1185">Reference proteome</keyword>
<protein>
    <submittedName>
        <fullName evidence="2">Uncharacterized protein</fullName>
    </submittedName>
</protein>
<dbReference type="Gene3D" id="3.30.420.10">
    <property type="entry name" value="Ribonuclease H-like superfamily/Ribonuclease H"/>
    <property type="match status" value="1"/>
</dbReference>
<dbReference type="InterPro" id="IPR043502">
    <property type="entry name" value="DNA/RNA_pol_sf"/>
</dbReference>
<sequence length="251" mass="29570">MAPKELIELKVQLQELLDRGFIRPSVSLWGAQVLFVKKKDETMRIFFINDILVYSKTEDKHDEHIRVVLQILREKQLYAKFKSFEKLKTVLTEAPVLIQLEPGKEFVVYSNVSHIFISNDTDLRQSILREAHSSPCAMHPSGNNMYRDLREFLEDYLSLAEFAYNNSFQSSIQMTPYKVLYARKCRAPLCWSELGERRVLGPELVLETEDKVRLIRDRLKVASDRQKSYVDLKKREIEYLMRDFVFLKDSP</sequence>
<dbReference type="GeneID" id="107889994"/>
<dbReference type="InterPro" id="IPR053134">
    <property type="entry name" value="RNA-dir_DNA_polymerase"/>
</dbReference>
<dbReference type="Gene3D" id="3.10.10.10">
    <property type="entry name" value="HIV Type 1 Reverse Transcriptase, subunit A, domain 1"/>
    <property type="match status" value="1"/>
</dbReference>
<dbReference type="PaxDb" id="3635-A0A1U8HVG2"/>
<gene>
    <name evidence="2" type="primary">LOC107889994</name>
</gene>